<keyword evidence="7" id="KW-0472">Membrane</keyword>
<dbReference type="PROSITE" id="PS51837">
    <property type="entry name" value="LITAF"/>
    <property type="match status" value="1"/>
</dbReference>
<dbReference type="Ensembl" id="ENSPKIT00000040031.1">
    <property type="protein sequence ID" value="ENSPKIP00000015563.1"/>
    <property type="gene ID" value="ENSPKIG00000002238.1"/>
</dbReference>
<dbReference type="SMART" id="SM00714">
    <property type="entry name" value="LITAF"/>
    <property type="match status" value="1"/>
</dbReference>
<dbReference type="OrthoDB" id="4713066at2759"/>
<evidence type="ECO:0000313" key="10">
    <source>
        <dbReference type="Ensembl" id="ENSPKIP00000015563.1"/>
    </source>
</evidence>
<feature type="domain" description="LITAF" evidence="9">
    <location>
        <begin position="149"/>
        <end position="232"/>
    </location>
</feature>
<reference evidence="10" key="1">
    <citation type="submission" date="2025-08" db="UniProtKB">
        <authorList>
            <consortium name="Ensembl"/>
        </authorList>
    </citation>
    <scope>IDENTIFICATION</scope>
</reference>
<dbReference type="GeneID" id="111858878"/>
<evidence type="ECO:0000256" key="3">
    <source>
        <dbReference type="ARBA" id="ARBA00004630"/>
    </source>
</evidence>
<evidence type="ECO:0000256" key="8">
    <source>
        <dbReference type="SAM" id="MobiDB-lite"/>
    </source>
</evidence>
<name>A0A3B3RB12_9TELE</name>
<dbReference type="InterPro" id="IPR006629">
    <property type="entry name" value="LITAF"/>
</dbReference>
<dbReference type="GO" id="GO:0098560">
    <property type="term" value="C:cytoplasmic side of late endosome membrane"/>
    <property type="evidence" value="ECO:0007669"/>
    <property type="project" value="TreeGrafter"/>
</dbReference>
<evidence type="ECO:0000256" key="7">
    <source>
        <dbReference type="ARBA" id="ARBA00023136"/>
    </source>
</evidence>
<feature type="region of interest" description="Disordered" evidence="8">
    <location>
        <begin position="68"/>
        <end position="87"/>
    </location>
</feature>
<dbReference type="GO" id="GO:0098574">
    <property type="term" value="C:cytoplasmic side of lysosomal membrane"/>
    <property type="evidence" value="ECO:0007669"/>
    <property type="project" value="TreeGrafter"/>
</dbReference>
<comment type="subcellular location">
    <subcellularLocation>
        <location evidence="1">Endosome membrane</location>
        <topology evidence="1">Peripheral membrane protein</topology>
        <orientation evidence="1">Cytoplasmic side</orientation>
    </subcellularLocation>
    <subcellularLocation>
        <location evidence="2">Late endosome membrane</location>
    </subcellularLocation>
    <subcellularLocation>
        <location evidence="3">Lysosome membrane</location>
        <topology evidence="3">Peripheral membrane protein</topology>
        <orientation evidence="3">Cytoplasmic side</orientation>
    </subcellularLocation>
</comment>
<evidence type="ECO:0000256" key="5">
    <source>
        <dbReference type="ARBA" id="ARBA00022723"/>
    </source>
</evidence>
<dbReference type="AlphaFoldDB" id="A0A3B3RB12"/>
<keyword evidence="6" id="KW-0862">Zinc</keyword>
<dbReference type="GO" id="GO:0008270">
    <property type="term" value="F:zinc ion binding"/>
    <property type="evidence" value="ECO:0007669"/>
    <property type="project" value="TreeGrafter"/>
</dbReference>
<dbReference type="GO" id="GO:0005634">
    <property type="term" value="C:nucleus"/>
    <property type="evidence" value="ECO:0007669"/>
    <property type="project" value="TreeGrafter"/>
</dbReference>
<keyword evidence="11" id="KW-1185">Reference proteome</keyword>
<evidence type="ECO:0000259" key="9">
    <source>
        <dbReference type="PROSITE" id="PS51837"/>
    </source>
</evidence>
<reference evidence="10" key="2">
    <citation type="submission" date="2025-09" db="UniProtKB">
        <authorList>
            <consortium name="Ensembl"/>
        </authorList>
    </citation>
    <scope>IDENTIFICATION</scope>
</reference>
<evidence type="ECO:0000256" key="1">
    <source>
        <dbReference type="ARBA" id="ARBA00004125"/>
    </source>
</evidence>
<dbReference type="InterPro" id="IPR037519">
    <property type="entry name" value="LITAF_fam"/>
</dbReference>
<dbReference type="PANTHER" id="PTHR23292">
    <property type="entry name" value="LIPOPOLYSACCHARIDE-INDUCED TUMOR NECROSIS FACTOR-ALPHA FACTOR"/>
    <property type="match status" value="1"/>
</dbReference>
<dbReference type="GeneTree" id="ENSGT00940000167543"/>
<evidence type="ECO:0000256" key="6">
    <source>
        <dbReference type="ARBA" id="ARBA00022833"/>
    </source>
</evidence>
<dbReference type="Pfam" id="PF10601">
    <property type="entry name" value="zf-LITAF-like"/>
    <property type="match status" value="1"/>
</dbReference>
<proteinExistence type="inferred from homology"/>
<dbReference type="KEGG" id="pki:111858878"/>
<dbReference type="PANTHER" id="PTHR23292:SF47">
    <property type="entry name" value="LITAF DOMAIN-CONTAINING PROTEIN"/>
    <property type="match status" value="1"/>
</dbReference>
<dbReference type="STRING" id="1676925.ENSPKIP00000015563"/>
<evidence type="ECO:0000313" key="11">
    <source>
        <dbReference type="Proteomes" id="UP000261540"/>
    </source>
</evidence>
<organism evidence="10 11">
    <name type="scientific">Paramormyrops kingsleyae</name>
    <dbReference type="NCBI Taxonomy" id="1676925"/>
    <lineage>
        <taxon>Eukaryota</taxon>
        <taxon>Metazoa</taxon>
        <taxon>Chordata</taxon>
        <taxon>Craniata</taxon>
        <taxon>Vertebrata</taxon>
        <taxon>Euteleostomi</taxon>
        <taxon>Actinopterygii</taxon>
        <taxon>Neopterygii</taxon>
        <taxon>Teleostei</taxon>
        <taxon>Osteoglossocephala</taxon>
        <taxon>Osteoglossomorpha</taxon>
        <taxon>Osteoglossiformes</taxon>
        <taxon>Mormyridae</taxon>
        <taxon>Paramormyrops</taxon>
    </lineage>
</organism>
<evidence type="ECO:0000256" key="4">
    <source>
        <dbReference type="ARBA" id="ARBA00005975"/>
    </source>
</evidence>
<evidence type="ECO:0000256" key="2">
    <source>
        <dbReference type="ARBA" id="ARBA00004414"/>
    </source>
</evidence>
<dbReference type="RefSeq" id="XP_023696816.1">
    <property type="nucleotide sequence ID" value="XM_023841048.2"/>
</dbReference>
<protein>
    <submittedName>
        <fullName evidence="10">Si:ch211-202h22.9</fullName>
    </submittedName>
</protein>
<accession>A0A3B3RB12</accession>
<comment type="similarity">
    <text evidence="4">Belongs to the CDIP1/LITAF family.</text>
</comment>
<keyword evidence="5" id="KW-0479">Metal-binding</keyword>
<sequence>MQTHIDVWLLFFAIYRDKCKLKICYGTCLVGVLSECWKSWLLPHVESDLTQVTQSSWVPRRTAATPSLGCSPIRNAQPPNSMEKGSAPPMDMAPPYPGPPLAGYEGMAAPPYPGIPPGPQPGYYQAGPCPGMYPPQYPANPPAPPLTQVVTQVVVVANGLTAVPGQTTCPHCQQLVVTRTVHSTGLLTWLISGGLCLFGCWPCCLIPFCVDDCKDVEHYCGNCNRLIYIYKRM</sequence>
<dbReference type="Proteomes" id="UP000261540">
    <property type="component" value="Unplaced"/>
</dbReference>